<dbReference type="AlphaFoldDB" id="A0A6J4VB40"/>
<evidence type="ECO:0000256" key="1">
    <source>
        <dbReference type="SAM" id="MobiDB-lite"/>
    </source>
</evidence>
<evidence type="ECO:0000313" key="4">
    <source>
        <dbReference type="EMBL" id="CAA9570507.1"/>
    </source>
</evidence>
<protein>
    <recommendedName>
        <fullName evidence="3">SH3b domain-containing protein</fullName>
    </recommendedName>
</protein>
<keyword evidence="2" id="KW-0812">Transmembrane</keyword>
<feature type="transmembrane region" description="Helical" evidence="2">
    <location>
        <begin position="21"/>
        <end position="43"/>
    </location>
</feature>
<dbReference type="Pfam" id="PF08239">
    <property type="entry name" value="SH3_3"/>
    <property type="match status" value="1"/>
</dbReference>
<evidence type="ECO:0000259" key="3">
    <source>
        <dbReference type="Pfam" id="PF08239"/>
    </source>
</evidence>
<reference evidence="4" key="1">
    <citation type="submission" date="2020-02" db="EMBL/GenBank/DDBJ databases">
        <authorList>
            <person name="Meier V. D."/>
        </authorList>
    </citation>
    <scope>NUCLEOTIDE SEQUENCE</scope>
    <source>
        <strain evidence="4">AVDCRST_MAG59</strain>
    </source>
</reference>
<proteinExistence type="predicted"/>
<evidence type="ECO:0000256" key="2">
    <source>
        <dbReference type="SAM" id="Phobius"/>
    </source>
</evidence>
<dbReference type="EMBL" id="CADCWF010000251">
    <property type="protein sequence ID" value="CAA9570507.1"/>
    <property type="molecule type" value="Genomic_DNA"/>
</dbReference>
<feature type="domain" description="SH3b" evidence="3">
    <location>
        <begin position="133"/>
        <end position="188"/>
    </location>
</feature>
<dbReference type="InterPro" id="IPR003646">
    <property type="entry name" value="SH3-like_bac-type"/>
</dbReference>
<accession>A0A6J4VB40</accession>
<sequence length="192" mass="20286">MTDRALNDRLRQKSRRAGLAIGLSMILTIALCLGAAAFIYAALMPVLQDVVPIAAPRAAPAAINPAPISQTVDQQSAPVNPNAGAAAQPQDAILGATEPTPTPEPEPTPMPTPTPAPTREAFEPTHQVNALQSVNLRSGPNGQIIRAIPIAAPLRYLDESGNGSDGQSWMRFETEDGDEGWLRADLVSPFRP</sequence>
<feature type="compositionally biased region" description="Pro residues" evidence="1">
    <location>
        <begin position="100"/>
        <end position="116"/>
    </location>
</feature>
<organism evidence="4">
    <name type="scientific">uncultured Thermomicrobiales bacterium</name>
    <dbReference type="NCBI Taxonomy" id="1645740"/>
    <lineage>
        <taxon>Bacteria</taxon>
        <taxon>Pseudomonadati</taxon>
        <taxon>Thermomicrobiota</taxon>
        <taxon>Thermomicrobia</taxon>
        <taxon>Thermomicrobiales</taxon>
        <taxon>environmental samples</taxon>
    </lineage>
</organism>
<feature type="region of interest" description="Disordered" evidence="1">
    <location>
        <begin position="94"/>
        <end position="120"/>
    </location>
</feature>
<dbReference type="Gene3D" id="2.30.30.40">
    <property type="entry name" value="SH3 Domains"/>
    <property type="match status" value="1"/>
</dbReference>
<gene>
    <name evidence="4" type="ORF">AVDCRST_MAG59-3492</name>
</gene>
<keyword evidence="2" id="KW-1133">Transmembrane helix</keyword>
<name>A0A6J4VB40_9BACT</name>
<keyword evidence="2" id="KW-0472">Membrane</keyword>